<dbReference type="Pfam" id="PF23536">
    <property type="entry name" value="TraK_C"/>
    <property type="match status" value="1"/>
</dbReference>
<protein>
    <submittedName>
        <fullName evidence="4">Conjugal transfer protein TraK</fullName>
    </submittedName>
</protein>
<evidence type="ECO:0000313" key="5">
    <source>
        <dbReference type="Proteomes" id="UP000272412"/>
    </source>
</evidence>
<organism evidence="4 5">
    <name type="scientific">Neisseria weixii</name>
    <dbReference type="NCBI Taxonomy" id="1853276"/>
    <lineage>
        <taxon>Bacteria</taxon>
        <taxon>Pseudomonadati</taxon>
        <taxon>Pseudomonadota</taxon>
        <taxon>Betaproteobacteria</taxon>
        <taxon>Neisseriales</taxon>
        <taxon>Neisseriaceae</taxon>
        <taxon>Neisseria</taxon>
    </lineage>
</organism>
<keyword evidence="5" id="KW-1185">Reference proteome</keyword>
<keyword evidence="1" id="KW-0732">Signal</keyword>
<evidence type="ECO:0000256" key="1">
    <source>
        <dbReference type="SAM" id="SignalP"/>
    </source>
</evidence>
<dbReference type="InterPro" id="IPR055397">
    <property type="entry name" value="TraK_C"/>
</dbReference>
<sequence length="241" mass="26595">MNKFTLILAALAFPSFALAEQRIPATEQIPHVVAVSKRDLSRIAIEGGRIASWKFMDGDLDIQKDQRTGQLFVRSLISRPTNLYIISEEGKTYLLVLKPSAKHGDSIIIDEANSKRSEAVLLASQSGPMPVTTNSSEYVRAIKQLMTSIMNGHGADMGMRRSQTYRTIPLWKNTVFVQTGQYTAADMQAYSYALTNTGASAMEIKEQEFYRPGVYAVAAKKHILQPGEMTEVYVIAKLGGG</sequence>
<dbReference type="AlphaFoldDB" id="A0A3N4MQZ4"/>
<accession>A0A3N4MQZ4</accession>
<feature type="chain" id="PRO_5018207110" evidence="1">
    <location>
        <begin position="20"/>
        <end position="241"/>
    </location>
</feature>
<feature type="signal peptide" evidence="1">
    <location>
        <begin position="1"/>
        <end position="19"/>
    </location>
</feature>
<dbReference type="Proteomes" id="UP000272412">
    <property type="component" value="Unassembled WGS sequence"/>
</dbReference>
<dbReference type="EMBL" id="RPFL01000021">
    <property type="protein sequence ID" value="RPD86121.1"/>
    <property type="molecule type" value="Genomic_DNA"/>
</dbReference>
<reference evidence="4 5" key="1">
    <citation type="submission" date="2018-11" db="EMBL/GenBank/DDBJ databases">
        <title>Neisseria weixii sp. nov. isolated from the rectal contents of plateau pika (Ochotona cruzoniae).</title>
        <authorList>
            <person name="Zhang G."/>
        </authorList>
    </citation>
    <scope>NUCLEOTIDE SEQUENCE [LARGE SCALE GENOMIC DNA]</scope>
    <source>
        <strain evidence="4 5">10009</strain>
    </source>
</reference>
<gene>
    <name evidence="4" type="ORF">EGK74_08485</name>
</gene>
<evidence type="ECO:0000259" key="2">
    <source>
        <dbReference type="Pfam" id="PF06586"/>
    </source>
</evidence>
<dbReference type="InterPro" id="IPR010563">
    <property type="entry name" value="TraK_N"/>
</dbReference>
<dbReference type="Pfam" id="PF06586">
    <property type="entry name" value="TraK_N"/>
    <property type="match status" value="1"/>
</dbReference>
<dbReference type="OrthoDB" id="8700053at2"/>
<proteinExistence type="predicted"/>
<feature type="domain" description="TraK C-terminal" evidence="3">
    <location>
        <begin position="163"/>
        <end position="235"/>
    </location>
</feature>
<feature type="domain" description="TraK N-terminal" evidence="2">
    <location>
        <begin position="33"/>
        <end position="112"/>
    </location>
</feature>
<name>A0A3N4MQZ4_9NEIS</name>
<evidence type="ECO:0000259" key="3">
    <source>
        <dbReference type="Pfam" id="PF23536"/>
    </source>
</evidence>
<comment type="caution">
    <text evidence="4">The sequence shown here is derived from an EMBL/GenBank/DDBJ whole genome shotgun (WGS) entry which is preliminary data.</text>
</comment>
<dbReference type="RefSeq" id="WP_123804461.1">
    <property type="nucleotide sequence ID" value="NZ_RPFL01000021.1"/>
</dbReference>
<evidence type="ECO:0000313" key="4">
    <source>
        <dbReference type="EMBL" id="RPD86121.1"/>
    </source>
</evidence>